<dbReference type="AlphaFoldDB" id="A0A0A9B896"/>
<proteinExistence type="predicted"/>
<reference evidence="1" key="2">
    <citation type="journal article" date="2015" name="Data Brief">
        <title>Shoot transcriptome of the giant reed, Arundo donax.</title>
        <authorList>
            <person name="Barrero R.A."/>
            <person name="Guerrero F.D."/>
            <person name="Moolhuijzen P."/>
            <person name="Goolsby J.A."/>
            <person name="Tidwell J."/>
            <person name="Bellgard S.E."/>
            <person name="Bellgard M.I."/>
        </authorList>
    </citation>
    <scope>NUCLEOTIDE SEQUENCE</scope>
    <source>
        <tissue evidence="1">Shoot tissue taken approximately 20 cm above the soil surface</tissue>
    </source>
</reference>
<dbReference type="EMBL" id="GBRH01242388">
    <property type="protein sequence ID" value="JAD55507.1"/>
    <property type="molecule type" value="Transcribed_RNA"/>
</dbReference>
<protein>
    <submittedName>
        <fullName evidence="1">Uncharacterized protein</fullName>
    </submittedName>
</protein>
<sequence length="27" mass="3115">MKLASFSKKTCCIIWSWSCSLYCSQLP</sequence>
<organism evidence="1">
    <name type="scientific">Arundo donax</name>
    <name type="common">Giant reed</name>
    <name type="synonym">Donax arundinaceus</name>
    <dbReference type="NCBI Taxonomy" id="35708"/>
    <lineage>
        <taxon>Eukaryota</taxon>
        <taxon>Viridiplantae</taxon>
        <taxon>Streptophyta</taxon>
        <taxon>Embryophyta</taxon>
        <taxon>Tracheophyta</taxon>
        <taxon>Spermatophyta</taxon>
        <taxon>Magnoliopsida</taxon>
        <taxon>Liliopsida</taxon>
        <taxon>Poales</taxon>
        <taxon>Poaceae</taxon>
        <taxon>PACMAD clade</taxon>
        <taxon>Arundinoideae</taxon>
        <taxon>Arundineae</taxon>
        <taxon>Arundo</taxon>
    </lineage>
</organism>
<accession>A0A0A9B896</accession>
<name>A0A0A9B896_ARUDO</name>
<reference evidence="1" key="1">
    <citation type="submission" date="2014-09" db="EMBL/GenBank/DDBJ databases">
        <authorList>
            <person name="Magalhaes I.L.F."/>
            <person name="Oliveira U."/>
            <person name="Santos F.R."/>
            <person name="Vidigal T.H.D.A."/>
            <person name="Brescovit A.D."/>
            <person name="Santos A.J."/>
        </authorList>
    </citation>
    <scope>NUCLEOTIDE SEQUENCE</scope>
    <source>
        <tissue evidence="1">Shoot tissue taken approximately 20 cm above the soil surface</tissue>
    </source>
</reference>
<evidence type="ECO:0000313" key="1">
    <source>
        <dbReference type="EMBL" id="JAD55507.1"/>
    </source>
</evidence>